<dbReference type="EMBL" id="CP036289">
    <property type="protein sequence ID" value="QDU75323.1"/>
    <property type="molecule type" value="Genomic_DNA"/>
</dbReference>
<accession>A0A518C7W5</accession>
<reference evidence="2" key="1">
    <citation type="submission" date="2019-02" db="EMBL/GenBank/DDBJ databases">
        <title>Deep-cultivation of Planctomycetes and their phenomic and genomic characterization uncovers novel biology.</title>
        <authorList>
            <person name="Wiegand S."/>
            <person name="Jogler M."/>
            <person name="Boedeker C."/>
            <person name="Pinto D."/>
            <person name="Vollmers J."/>
            <person name="Rivas-Marin E."/>
            <person name="Kohn T."/>
            <person name="Peeters S.H."/>
            <person name="Heuer A."/>
            <person name="Rast P."/>
            <person name="Oberbeckmann S."/>
            <person name="Bunk B."/>
            <person name="Jeske O."/>
            <person name="Meyerdierks A."/>
            <person name="Storesund J.E."/>
            <person name="Kallscheuer N."/>
            <person name="Luecker S."/>
            <person name="Lage O.M."/>
            <person name="Pohl T."/>
            <person name="Merkel B.J."/>
            <person name="Hornburger P."/>
            <person name="Mueller R.-W."/>
            <person name="Bruemmer F."/>
            <person name="Labrenz M."/>
            <person name="Spormann A.M."/>
            <person name="Op den Camp H."/>
            <person name="Overmann J."/>
            <person name="Amann R."/>
            <person name="Jetten M.S.M."/>
            <person name="Mascher T."/>
            <person name="Medema M.H."/>
            <person name="Devos D.P."/>
            <person name="Kaster A.-K."/>
            <person name="Ovreas L."/>
            <person name="Rohde M."/>
            <person name="Galperin M.Y."/>
            <person name="Jogler C."/>
        </authorList>
    </citation>
    <scope>NUCLEOTIDE SEQUENCE [LARGE SCALE GENOMIC DNA]</scope>
    <source>
        <strain evidence="2">Pan97</strain>
    </source>
</reference>
<evidence type="ECO:0000313" key="1">
    <source>
        <dbReference type="EMBL" id="QDU75323.1"/>
    </source>
</evidence>
<sequence>MHLSHIFTTVRVLLLLSFVLVAPAIVQGAYAEYELRVVDAQTQLPCSAKIRITNSRDLPQRIDGGLMIDGTAYFTGSLKMKLRPGQYGFRLDAGPEYPFMEGHFILQSGDTDSRTIELKRFIDMKKEGWYPGNLALSGRTNDLETIMLADDLVLGNHITWNNQINPWAGKPITTLRDEFGAFRSLWEMGGEDNRAGGKVWFARLNEPLPVQRLQPEYPAATFFQGDLGSAHVTAASPLEPDLPLWIARDFLDSVCILGPEIEAYQFGPKHPLAEKAAEIRKGDVTGKARLALDIYYKLLESGIRMPPVAANGTDEEDRSSRLDRVYAQVDGDYSPVAWWDAVDAGKVFVTNGPLLRATVEGYPPGHVFPINIGEKHEFQIGLSLATRQTIAYLEVIKNGEKDLEISLDEYKDRRGILPPVTFTDSGWFLVRVVTQEADYYQYATTAPFYVEANGQPRISKSAAEFFRDWVFRRAMNIDLPDGPQRNEIIDLQRDARDFWQKRAKMANAP</sequence>
<name>A0A518C7W5_9BACT</name>
<organism evidence="1 2">
    <name type="scientific">Bremerella volcania</name>
    <dbReference type="NCBI Taxonomy" id="2527984"/>
    <lineage>
        <taxon>Bacteria</taxon>
        <taxon>Pseudomonadati</taxon>
        <taxon>Planctomycetota</taxon>
        <taxon>Planctomycetia</taxon>
        <taxon>Pirellulales</taxon>
        <taxon>Pirellulaceae</taxon>
        <taxon>Bremerella</taxon>
    </lineage>
</organism>
<dbReference type="AlphaFoldDB" id="A0A518C7W5"/>
<protein>
    <submittedName>
        <fullName evidence="1">Uncharacterized protein</fullName>
    </submittedName>
</protein>
<evidence type="ECO:0000313" key="2">
    <source>
        <dbReference type="Proteomes" id="UP000318626"/>
    </source>
</evidence>
<gene>
    <name evidence="1" type="ORF">Pan97_23530</name>
</gene>
<proteinExistence type="predicted"/>
<keyword evidence="2" id="KW-1185">Reference proteome</keyword>
<dbReference type="RefSeq" id="WP_144972606.1">
    <property type="nucleotide sequence ID" value="NZ_CP036289.1"/>
</dbReference>
<dbReference type="KEGG" id="bvo:Pan97_23530"/>
<dbReference type="OrthoDB" id="232833at2"/>
<dbReference type="Proteomes" id="UP000318626">
    <property type="component" value="Chromosome"/>
</dbReference>